<proteinExistence type="predicted"/>
<protein>
    <recommendedName>
        <fullName evidence="1">FHA domain-containing protein</fullName>
    </recommendedName>
</protein>
<dbReference type="CDD" id="cd22665">
    <property type="entry name" value="FHA_MDC1"/>
    <property type="match status" value="1"/>
</dbReference>
<feature type="domain" description="FHA" evidence="1">
    <location>
        <begin position="54"/>
        <end position="115"/>
    </location>
</feature>
<accession>A0A2G8KUR1</accession>
<dbReference type="Pfam" id="PF00498">
    <property type="entry name" value="FHA"/>
    <property type="match status" value="1"/>
</dbReference>
<dbReference type="SUPFAM" id="SSF49879">
    <property type="entry name" value="SMAD/FHA domain"/>
    <property type="match status" value="1"/>
</dbReference>
<dbReference type="Proteomes" id="UP000230750">
    <property type="component" value="Unassembled WGS sequence"/>
</dbReference>
<dbReference type="STRING" id="307972.A0A2G8KUR1"/>
<dbReference type="AlphaFoldDB" id="A0A2G8KUR1"/>
<dbReference type="InterPro" id="IPR000253">
    <property type="entry name" value="FHA_dom"/>
</dbReference>
<evidence type="ECO:0000313" key="3">
    <source>
        <dbReference type="Proteomes" id="UP000230750"/>
    </source>
</evidence>
<dbReference type="InterPro" id="IPR018247">
    <property type="entry name" value="EF_Hand_1_Ca_BS"/>
</dbReference>
<sequence>MMDFDATQAIDLSDFEDGTQGESEGKTALGYLKVFSNRGFQEKVYPVFEGENFIGRDDANQITIPVKSLSKQHACIEVHADTHLIYDLGSRNKCRKGKLFLKPNVRYNMQNDDKFILADMACQYYHASEYNKSQGSGSDTDSELMLDGVDSDQGMLIPHTEDQKESENSDYLNLSDCIQPTQAVKSDHVGKNKTLQMKTPAVPRAGGVLARESDEEIAEDKGYPQNKVQIRKKFRCNIQGLGSSISGDLEGYFAKILLQSRPTRASA</sequence>
<gene>
    <name evidence="2" type="ORF">BSL78_11368</name>
</gene>
<dbReference type="Gene3D" id="2.60.200.20">
    <property type="match status" value="1"/>
</dbReference>
<dbReference type="OrthoDB" id="342264at2759"/>
<keyword evidence="3" id="KW-1185">Reference proteome</keyword>
<reference evidence="2 3" key="1">
    <citation type="journal article" date="2017" name="PLoS Biol.">
        <title>The sea cucumber genome provides insights into morphological evolution and visceral regeneration.</title>
        <authorList>
            <person name="Zhang X."/>
            <person name="Sun L."/>
            <person name="Yuan J."/>
            <person name="Sun Y."/>
            <person name="Gao Y."/>
            <person name="Zhang L."/>
            <person name="Li S."/>
            <person name="Dai H."/>
            <person name="Hamel J.F."/>
            <person name="Liu C."/>
            <person name="Yu Y."/>
            <person name="Liu S."/>
            <person name="Lin W."/>
            <person name="Guo K."/>
            <person name="Jin S."/>
            <person name="Xu P."/>
            <person name="Storey K.B."/>
            <person name="Huan P."/>
            <person name="Zhang T."/>
            <person name="Zhou Y."/>
            <person name="Zhang J."/>
            <person name="Lin C."/>
            <person name="Li X."/>
            <person name="Xing L."/>
            <person name="Huo D."/>
            <person name="Sun M."/>
            <person name="Wang L."/>
            <person name="Mercier A."/>
            <person name="Li F."/>
            <person name="Yang H."/>
            <person name="Xiang J."/>
        </authorList>
    </citation>
    <scope>NUCLEOTIDE SEQUENCE [LARGE SCALE GENOMIC DNA]</scope>
    <source>
        <strain evidence="2">Shaxun</strain>
        <tissue evidence="2">Muscle</tissue>
    </source>
</reference>
<dbReference type="InterPro" id="IPR008984">
    <property type="entry name" value="SMAD_FHA_dom_sf"/>
</dbReference>
<name>A0A2G8KUR1_STIJA</name>
<evidence type="ECO:0000259" key="1">
    <source>
        <dbReference type="Pfam" id="PF00498"/>
    </source>
</evidence>
<dbReference type="EMBL" id="MRZV01000358">
    <property type="protein sequence ID" value="PIK51737.1"/>
    <property type="molecule type" value="Genomic_DNA"/>
</dbReference>
<evidence type="ECO:0000313" key="2">
    <source>
        <dbReference type="EMBL" id="PIK51737.1"/>
    </source>
</evidence>
<organism evidence="2 3">
    <name type="scientific">Stichopus japonicus</name>
    <name type="common">Sea cucumber</name>
    <dbReference type="NCBI Taxonomy" id="307972"/>
    <lineage>
        <taxon>Eukaryota</taxon>
        <taxon>Metazoa</taxon>
        <taxon>Echinodermata</taxon>
        <taxon>Eleutherozoa</taxon>
        <taxon>Echinozoa</taxon>
        <taxon>Holothuroidea</taxon>
        <taxon>Aspidochirotacea</taxon>
        <taxon>Aspidochirotida</taxon>
        <taxon>Stichopodidae</taxon>
        <taxon>Apostichopus</taxon>
    </lineage>
</organism>
<comment type="caution">
    <text evidence="2">The sequence shown here is derived from an EMBL/GenBank/DDBJ whole genome shotgun (WGS) entry which is preliminary data.</text>
</comment>
<dbReference type="PROSITE" id="PS00018">
    <property type="entry name" value="EF_HAND_1"/>
    <property type="match status" value="1"/>
</dbReference>